<dbReference type="EC" id="2.7.1.71" evidence="3 11"/>
<dbReference type="InterPro" id="IPR027417">
    <property type="entry name" value="P-loop_NTPase"/>
</dbReference>
<reference evidence="12" key="1">
    <citation type="submission" date="2023-01" db="EMBL/GenBank/DDBJ databases">
        <title>Comparative genomic analysis of cold water coral derived Sulfitobacter faviae: insights into their metabolism and habitat adaptation.</title>
        <authorList>
            <person name="Guo Y."/>
            <person name="Lin S."/>
            <person name="Huang Z."/>
            <person name="Tang K."/>
            <person name="Wang X."/>
        </authorList>
    </citation>
    <scope>NUCLEOTIDE SEQUENCE</scope>
    <source>
        <strain evidence="12">SCSIO W_1865</strain>
    </source>
</reference>
<feature type="binding site" evidence="11">
    <location>
        <position position="137"/>
    </location>
    <ligand>
        <name>ATP</name>
        <dbReference type="ChEBI" id="CHEBI:30616"/>
    </ligand>
</feature>
<keyword evidence="11" id="KW-0460">Magnesium</keyword>
<proteinExistence type="inferred from homology"/>
<dbReference type="CDD" id="cd00464">
    <property type="entry name" value="SK"/>
    <property type="match status" value="1"/>
</dbReference>
<comment type="catalytic activity">
    <reaction evidence="10 11">
        <text>shikimate + ATP = 3-phosphoshikimate + ADP + H(+)</text>
        <dbReference type="Rhea" id="RHEA:13121"/>
        <dbReference type="ChEBI" id="CHEBI:15378"/>
        <dbReference type="ChEBI" id="CHEBI:30616"/>
        <dbReference type="ChEBI" id="CHEBI:36208"/>
        <dbReference type="ChEBI" id="CHEBI:145989"/>
        <dbReference type="ChEBI" id="CHEBI:456216"/>
        <dbReference type="EC" id="2.7.1.71"/>
    </reaction>
</comment>
<organism evidence="12 13">
    <name type="scientific">Sulfitobacter faviae</name>
    <dbReference type="NCBI Taxonomy" id="1775881"/>
    <lineage>
        <taxon>Bacteria</taxon>
        <taxon>Pseudomonadati</taxon>
        <taxon>Pseudomonadota</taxon>
        <taxon>Alphaproteobacteria</taxon>
        <taxon>Rhodobacterales</taxon>
        <taxon>Roseobacteraceae</taxon>
        <taxon>Sulfitobacter</taxon>
    </lineage>
</organism>
<comment type="subcellular location">
    <subcellularLocation>
        <location evidence="11">Cytoplasm</location>
    </subcellularLocation>
</comment>
<evidence type="ECO:0000256" key="6">
    <source>
        <dbReference type="ARBA" id="ARBA00022741"/>
    </source>
</evidence>
<keyword evidence="6 11" id="KW-0547">Nucleotide-binding</keyword>
<feature type="binding site" evidence="11">
    <location>
        <position position="35"/>
    </location>
    <ligand>
        <name>Mg(2+)</name>
        <dbReference type="ChEBI" id="CHEBI:18420"/>
    </ligand>
</feature>
<evidence type="ECO:0000256" key="1">
    <source>
        <dbReference type="ARBA" id="ARBA00004842"/>
    </source>
</evidence>
<dbReference type="GO" id="GO:0005524">
    <property type="term" value="F:ATP binding"/>
    <property type="evidence" value="ECO:0007669"/>
    <property type="project" value="UniProtKB-UniRule"/>
</dbReference>
<dbReference type="InterPro" id="IPR000623">
    <property type="entry name" value="Shikimate_kinase/TSH1"/>
</dbReference>
<keyword evidence="7 11" id="KW-0418">Kinase</keyword>
<evidence type="ECO:0000313" key="12">
    <source>
        <dbReference type="EMBL" id="WCE69175.1"/>
    </source>
</evidence>
<evidence type="ECO:0000256" key="8">
    <source>
        <dbReference type="ARBA" id="ARBA00022840"/>
    </source>
</evidence>
<evidence type="ECO:0000256" key="7">
    <source>
        <dbReference type="ARBA" id="ARBA00022777"/>
    </source>
</evidence>
<dbReference type="GO" id="GO:0000287">
    <property type="term" value="F:magnesium ion binding"/>
    <property type="evidence" value="ECO:0007669"/>
    <property type="project" value="UniProtKB-UniRule"/>
</dbReference>
<comment type="cofactor">
    <cofactor evidence="11">
        <name>Mg(2+)</name>
        <dbReference type="ChEBI" id="CHEBI:18420"/>
    </cofactor>
    <text evidence="11">Binds 1 Mg(2+) ion per subunit.</text>
</comment>
<keyword evidence="9 11" id="KW-0057">Aromatic amino acid biosynthesis</keyword>
<feature type="binding site" evidence="11">
    <location>
        <position position="156"/>
    </location>
    <ligand>
        <name>substrate</name>
    </ligand>
</feature>
<dbReference type="InterPro" id="IPR031322">
    <property type="entry name" value="Shikimate/glucono_kinase"/>
</dbReference>
<comment type="similarity">
    <text evidence="2 11">Belongs to the shikimate kinase family.</text>
</comment>
<keyword evidence="11" id="KW-0479">Metal-binding</keyword>
<dbReference type="GO" id="GO:0009073">
    <property type="term" value="P:aromatic amino acid family biosynthetic process"/>
    <property type="evidence" value="ECO:0007669"/>
    <property type="project" value="UniProtKB-KW"/>
</dbReference>
<name>A0AAX3LME1_9RHOB</name>
<feature type="binding site" evidence="11">
    <location>
        <position position="99"/>
    </location>
    <ligand>
        <name>substrate</name>
    </ligand>
</feature>
<dbReference type="InterPro" id="IPR023000">
    <property type="entry name" value="Shikimate_kinase_CS"/>
</dbReference>
<evidence type="ECO:0000256" key="2">
    <source>
        <dbReference type="ARBA" id="ARBA00006997"/>
    </source>
</evidence>
<keyword evidence="8 11" id="KW-0067">ATP-binding</keyword>
<dbReference type="GO" id="GO:0005829">
    <property type="term" value="C:cytosol"/>
    <property type="evidence" value="ECO:0007669"/>
    <property type="project" value="TreeGrafter"/>
</dbReference>
<gene>
    <name evidence="11" type="primary">aroK</name>
    <name evidence="12" type="ORF">PL336_10210</name>
</gene>
<evidence type="ECO:0000256" key="3">
    <source>
        <dbReference type="ARBA" id="ARBA00012154"/>
    </source>
</evidence>
<dbReference type="GO" id="GO:0009423">
    <property type="term" value="P:chorismate biosynthetic process"/>
    <property type="evidence" value="ECO:0007669"/>
    <property type="project" value="UniProtKB-UniRule"/>
</dbReference>
<evidence type="ECO:0000256" key="9">
    <source>
        <dbReference type="ARBA" id="ARBA00023141"/>
    </source>
</evidence>
<evidence type="ECO:0000256" key="4">
    <source>
        <dbReference type="ARBA" id="ARBA00022605"/>
    </source>
</evidence>
<dbReference type="HAMAP" id="MF_00109">
    <property type="entry name" value="Shikimate_kinase"/>
    <property type="match status" value="1"/>
</dbReference>
<dbReference type="Pfam" id="PF01202">
    <property type="entry name" value="SKI"/>
    <property type="match status" value="1"/>
</dbReference>
<evidence type="ECO:0000256" key="11">
    <source>
        <dbReference type="HAMAP-Rule" id="MF_00109"/>
    </source>
</evidence>
<comment type="subunit">
    <text evidence="11">Monomer.</text>
</comment>
<evidence type="ECO:0000256" key="5">
    <source>
        <dbReference type="ARBA" id="ARBA00022679"/>
    </source>
</evidence>
<comment type="function">
    <text evidence="11">Catalyzes the specific phosphorylation of the 3-hydroxyl group of shikimic acid using ATP as a cosubstrate.</text>
</comment>
<dbReference type="RefSeq" id="WP_271687472.1">
    <property type="nucleotide sequence ID" value="NZ_CP116423.1"/>
</dbReference>
<dbReference type="PROSITE" id="PS01128">
    <property type="entry name" value="SHIKIMATE_KINASE"/>
    <property type="match status" value="1"/>
</dbReference>
<comment type="pathway">
    <text evidence="1 11">Metabolic intermediate biosynthesis; chorismate biosynthesis; chorismate from D-erythrose 4-phosphate and phosphoenolpyruvate: step 5/7.</text>
</comment>
<dbReference type="Proteomes" id="UP001210770">
    <property type="component" value="Chromosome"/>
</dbReference>
<dbReference type="PANTHER" id="PTHR21087">
    <property type="entry name" value="SHIKIMATE KINASE"/>
    <property type="match status" value="1"/>
</dbReference>
<evidence type="ECO:0000313" key="13">
    <source>
        <dbReference type="Proteomes" id="UP001210770"/>
    </source>
</evidence>
<dbReference type="EMBL" id="CP116423">
    <property type="protein sequence ID" value="WCE69175.1"/>
    <property type="molecule type" value="Genomic_DNA"/>
</dbReference>
<feature type="binding site" evidence="11">
    <location>
        <position position="77"/>
    </location>
    <ligand>
        <name>substrate</name>
    </ligand>
</feature>
<sequence>MSGIKHSMTNGEETPPRYRLNKTVALVGMMGAGKTAVGRAVSAKLGAPFLDSDAEIEAAANLSVPEIFTRDGEPFFRKRETEVIARLLAEERCILSTGGGAFLAEVNRDNIAAYGVALWLDADLDLLWNRVRYKDSRPLLRTADPKATLAALYRDRVPLYRLADLSVRCDPRLSIDAMANRVIDKLLTRPDVLERLDA</sequence>
<dbReference type="PANTHER" id="PTHR21087:SF16">
    <property type="entry name" value="SHIKIMATE KINASE 1, CHLOROPLASTIC"/>
    <property type="match status" value="1"/>
</dbReference>
<dbReference type="Gene3D" id="3.40.50.300">
    <property type="entry name" value="P-loop containing nucleotide triphosphate hydrolases"/>
    <property type="match status" value="1"/>
</dbReference>
<dbReference type="AlphaFoldDB" id="A0AAX3LME1"/>
<comment type="caution">
    <text evidence="11">Lacks conserved residue(s) required for the propagation of feature annotation.</text>
</comment>
<dbReference type="GO" id="GO:0008652">
    <property type="term" value="P:amino acid biosynthetic process"/>
    <property type="evidence" value="ECO:0007669"/>
    <property type="project" value="UniProtKB-KW"/>
</dbReference>
<dbReference type="SUPFAM" id="SSF52540">
    <property type="entry name" value="P-loop containing nucleoside triphosphate hydrolases"/>
    <property type="match status" value="1"/>
</dbReference>
<protein>
    <recommendedName>
        <fullName evidence="3 11">Shikimate kinase</fullName>
        <shortName evidence="11">SK</shortName>
        <ecNumber evidence="3 11">2.7.1.71</ecNumber>
    </recommendedName>
</protein>
<feature type="binding site" evidence="11">
    <location>
        <begin position="31"/>
        <end position="36"/>
    </location>
    <ligand>
        <name>ATP</name>
        <dbReference type="ChEBI" id="CHEBI:30616"/>
    </ligand>
</feature>
<keyword evidence="11" id="KW-0963">Cytoplasm</keyword>
<dbReference type="NCBIfam" id="NF010552">
    <property type="entry name" value="PRK13946.1"/>
    <property type="match status" value="1"/>
</dbReference>
<keyword evidence="5 11" id="KW-0808">Transferase</keyword>
<evidence type="ECO:0000256" key="10">
    <source>
        <dbReference type="ARBA" id="ARBA00048567"/>
    </source>
</evidence>
<dbReference type="PRINTS" id="PR01100">
    <property type="entry name" value="SHIKIMTKNASE"/>
</dbReference>
<feature type="binding site" evidence="11">
    <location>
        <position position="53"/>
    </location>
    <ligand>
        <name>substrate</name>
    </ligand>
</feature>
<dbReference type="GO" id="GO:0004765">
    <property type="term" value="F:shikimate kinase activity"/>
    <property type="evidence" value="ECO:0007669"/>
    <property type="project" value="UniProtKB-UniRule"/>
</dbReference>
<keyword evidence="4 11" id="KW-0028">Amino-acid biosynthesis</keyword>
<accession>A0AAX3LME1</accession>